<comment type="caution">
    <text evidence="11">The sequence shown here is derived from an EMBL/GenBank/DDBJ whole genome shotgun (WGS) entry which is preliminary data.</text>
</comment>
<keyword evidence="6" id="KW-0653">Protein transport</keyword>
<evidence type="ECO:0000256" key="4">
    <source>
        <dbReference type="ARBA" id="ARBA00022448"/>
    </source>
</evidence>
<keyword evidence="7" id="KW-0143">Chaperone</keyword>
<comment type="subcellular location">
    <subcellularLocation>
        <location evidence="1">Cell membrane</location>
        <topology evidence="1">Multi-pass membrane protein</topology>
    </subcellularLocation>
</comment>
<sequence>MRVPLTYQKDGISYTKTFVLKRGSYAVDVDYTIDNKTDKLQPYKCTLS</sequence>
<dbReference type="GO" id="GO:0015031">
    <property type="term" value="P:protein transport"/>
    <property type="evidence" value="ECO:0007669"/>
    <property type="project" value="UniProtKB-KW"/>
</dbReference>
<dbReference type="GO" id="GO:0005886">
    <property type="term" value="C:plasma membrane"/>
    <property type="evidence" value="ECO:0007669"/>
    <property type="project" value="UniProtKB-SubCell"/>
</dbReference>
<evidence type="ECO:0000256" key="2">
    <source>
        <dbReference type="ARBA" id="ARBA00010527"/>
    </source>
</evidence>
<comment type="similarity">
    <text evidence="2">Belongs to the OXA1/ALB3/YidC family. Type 1 subfamily.</text>
</comment>
<dbReference type="EMBL" id="BBMN01000021">
    <property type="protein sequence ID" value="GAL08020.1"/>
    <property type="molecule type" value="Genomic_DNA"/>
</dbReference>
<dbReference type="InterPro" id="IPR038221">
    <property type="entry name" value="YidC_periplasmic_sf"/>
</dbReference>
<dbReference type="Gene3D" id="2.70.98.90">
    <property type="match status" value="1"/>
</dbReference>
<dbReference type="Proteomes" id="UP000029227">
    <property type="component" value="Unassembled WGS sequence"/>
</dbReference>
<evidence type="ECO:0000256" key="9">
    <source>
        <dbReference type="ARBA" id="ARBA00033342"/>
    </source>
</evidence>
<accession>A0A090QXY0</accession>
<keyword evidence="5" id="KW-0472">Membrane</keyword>
<gene>
    <name evidence="11" type="ORF">JCM19237_6792</name>
</gene>
<evidence type="ECO:0000256" key="8">
    <source>
        <dbReference type="ARBA" id="ARBA00033245"/>
    </source>
</evidence>
<evidence type="ECO:0000256" key="6">
    <source>
        <dbReference type="ARBA" id="ARBA00022927"/>
    </source>
</evidence>
<organism evidence="11 12">
    <name type="scientific">Photobacterium aphoticum</name>
    <dbReference type="NCBI Taxonomy" id="754436"/>
    <lineage>
        <taxon>Bacteria</taxon>
        <taxon>Pseudomonadati</taxon>
        <taxon>Pseudomonadota</taxon>
        <taxon>Gammaproteobacteria</taxon>
        <taxon>Vibrionales</taxon>
        <taxon>Vibrionaceae</taxon>
        <taxon>Photobacterium</taxon>
    </lineage>
</organism>
<name>A0A090QXY0_9GAMM</name>
<evidence type="ECO:0000313" key="11">
    <source>
        <dbReference type="EMBL" id="GAL08020.1"/>
    </source>
</evidence>
<evidence type="ECO:0000256" key="5">
    <source>
        <dbReference type="ARBA" id="ARBA00022475"/>
    </source>
</evidence>
<dbReference type="eggNOG" id="COG0706">
    <property type="taxonomic scope" value="Bacteria"/>
</dbReference>
<evidence type="ECO:0000256" key="1">
    <source>
        <dbReference type="ARBA" id="ARBA00004651"/>
    </source>
</evidence>
<evidence type="ECO:0000256" key="7">
    <source>
        <dbReference type="ARBA" id="ARBA00023186"/>
    </source>
</evidence>
<dbReference type="Pfam" id="PF14849">
    <property type="entry name" value="YidC_periplas"/>
    <property type="match status" value="1"/>
</dbReference>
<evidence type="ECO:0000313" key="12">
    <source>
        <dbReference type="Proteomes" id="UP000029227"/>
    </source>
</evidence>
<feature type="domain" description="Membrane insertase YidC N-terminal" evidence="10">
    <location>
        <begin position="2"/>
        <end position="39"/>
    </location>
</feature>
<proteinExistence type="inferred from homology"/>
<dbReference type="AlphaFoldDB" id="A0A090QXY0"/>
<dbReference type="STRING" id="754436.JCM19237_6792"/>
<evidence type="ECO:0000259" key="10">
    <source>
        <dbReference type="Pfam" id="PF14849"/>
    </source>
</evidence>
<evidence type="ECO:0000256" key="3">
    <source>
        <dbReference type="ARBA" id="ARBA00015325"/>
    </source>
</evidence>
<protein>
    <recommendedName>
        <fullName evidence="3">Membrane protein insertase YidC</fullName>
    </recommendedName>
    <alternativeName>
        <fullName evidence="9">Foldase YidC</fullName>
    </alternativeName>
    <alternativeName>
        <fullName evidence="8">Membrane integrase YidC</fullName>
    </alternativeName>
</protein>
<reference evidence="11 12" key="1">
    <citation type="journal article" date="2014" name="Genome Announc.">
        <title>Draft Genome Sequences of Two Vibrionaceae Species, Vibrio ponticus C121 and Photobacterium aphoticum C119, Isolated as Coral Reef Microbiota.</title>
        <authorList>
            <person name="Al-saari N."/>
            <person name="Meirelles P.M."/>
            <person name="Mino S."/>
            <person name="Suda W."/>
            <person name="Oshima K."/>
            <person name="Hattori M."/>
            <person name="Ohkuma M."/>
            <person name="Thompson F.L."/>
            <person name="Gomez-Gil B."/>
            <person name="Sawabe T."/>
            <person name="Sawabe T."/>
        </authorList>
    </citation>
    <scope>NUCLEOTIDE SEQUENCE [LARGE SCALE GENOMIC DNA]</scope>
    <source>
        <strain evidence="11 12">JCM 19237</strain>
    </source>
</reference>
<keyword evidence="4" id="KW-0813">Transport</keyword>
<dbReference type="InterPro" id="IPR028053">
    <property type="entry name" value="Membr_insert_YidC_N"/>
</dbReference>
<keyword evidence="5" id="KW-1003">Cell membrane</keyword>